<protein>
    <recommendedName>
        <fullName evidence="4">Succinoglycan biosynthesis protein exoi</fullName>
    </recommendedName>
</protein>
<dbReference type="RefSeq" id="WP_254674093.1">
    <property type="nucleotide sequence ID" value="NZ_JAMWDU010000002.1"/>
</dbReference>
<feature type="chain" id="PRO_5040336348" description="Succinoglycan biosynthesis protein exoi" evidence="1">
    <location>
        <begin position="24"/>
        <end position="81"/>
    </location>
</feature>
<evidence type="ECO:0000313" key="2">
    <source>
        <dbReference type="EMBL" id="MCP8886609.1"/>
    </source>
</evidence>
<sequence>MTWKAFSAVVFVAVAFGSFHALGQENRACNIKGNVSTQGERIYHVPGQKYYNDTRISPSHGERWFCSEEEARAAGWRRSKV</sequence>
<keyword evidence="1" id="KW-0732">Signal</keyword>
<dbReference type="EMBL" id="JAMWDU010000002">
    <property type="protein sequence ID" value="MCP8886609.1"/>
    <property type="molecule type" value="Genomic_DNA"/>
</dbReference>
<gene>
    <name evidence="2" type="ORF">NF348_05795</name>
</gene>
<name>A0A9Q4AM41_9HYPH</name>
<proteinExistence type="predicted"/>
<reference evidence="2" key="1">
    <citation type="submission" date="2022-06" db="EMBL/GenBank/DDBJ databases">
        <title>Devosia sp. XJ19-45 genome assembly.</title>
        <authorList>
            <person name="Li B."/>
            <person name="Cai M."/>
            <person name="Nie G."/>
            <person name="Li W."/>
        </authorList>
    </citation>
    <scope>NUCLEOTIDE SEQUENCE</scope>
    <source>
        <strain evidence="2">XJ19-45</strain>
    </source>
</reference>
<accession>A0A9Q4AM41</accession>
<evidence type="ECO:0000313" key="3">
    <source>
        <dbReference type="Proteomes" id="UP001060275"/>
    </source>
</evidence>
<feature type="signal peptide" evidence="1">
    <location>
        <begin position="1"/>
        <end position="23"/>
    </location>
</feature>
<keyword evidence="3" id="KW-1185">Reference proteome</keyword>
<organism evidence="2 3">
    <name type="scientific">Devosia ureilytica</name>
    <dbReference type="NCBI Taxonomy" id="2952754"/>
    <lineage>
        <taxon>Bacteria</taxon>
        <taxon>Pseudomonadati</taxon>
        <taxon>Pseudomonadota</taxon>
        <taxon>Alphaproteobacteria</taxon>
        <taxon>Hyphomicrobiales</taxon>
        <taxon>Devosiaceae</taxon>
        <taxon>Devosia</taxon>
    </lineage>
</organism>
<dbReference type="AlphaFoldDB" id="A0A9Q4AM41"/>
<dbReference type="Proteomes" id="UP001060275">
    <property type="component" value="Unassembled WGS sequence"/>
</dbReference>
<evidence type="ECO:0000256" key="1">
    <source>
        <dbReference type="SAM" id="SignalP"/>
    </source>
</evidence>
<comment type="caution">
    <text evidence="2">The sequence shown here is derived from an EMBL/GenBank/DDBJ whole genome shotgun (WGS) entry which is preliminary data.</text>
</comment>
<evidence type="ECO:0008006" key="4">
    <source>
        <dbReference type="Google" id="ProtNLM"/>
    </source>
</evidence>